<feature type="transmembrane region" description="Helical" evidence="1">
    <location>
        <begin position="633"/>
        <end position="650"/>
    </location>
</feature>
<feature type="transmembrane region" description="Helical" evidence="1">
    <location>
        <begin position="154"/>
        <end position="178"/>
    </location>
</feature>
<feature type="transmembrane region" description="Helical" evidence="1">
    <location>
        <begin position="40"/>
        <end position="63"/>
    </location>
</feature>
<feature type="transmembrane region" description="Helical" evidence="1">
    <location>
        <begin position="657"/>
        <end position="675"/>
    </location>
</feature>
<feature type="transmembrane region" description="Helical" evidence="1">
    <location>
        <begin position="687"/>
        <end position="709"/>
    </location>
</feature>
<keyword evidence="1" id="KW-1133">Transmembrane helix</keyword>
<dbReference type="AlphaFoldDB" id="A0A9P7REH4"/>
<feature type="transmembrane region" description="Helical" evidence="1">
    <location>
        <begin position="387"/>
        <end position="405"/>
    </location>
</feature>
<evidence type="ECO:0000313" key="3">
    <source>
        <dbReference type="Proteomes" id="UP000699042"/>
    </source>
</evidence>
<dbReference type="EMBL" id="JAESDN010000002">
    <property type="protein sequence ID" value="KAG7055836.1"/>
    <property type="molecule type" value="Genomic_DNA"/>
</dbReference>
<feature type="transmembrane region" description="Helical" evidence="1">
    <location>
        <begin position="294"/>
        <end position="314"/>
    </location>
</feature>
<comment type="caution">
    <text evidence="2">The sequence shown here is derived from an EMBL/GenBank/DDBJ whole genome shotgun (WGS) entry which is preliminary data.</text>
</comment>
<keyword evidence="1" id="KW-0812">Transmembrane</keyword>
<dbReference type="PANTHER" id="PTHR37577:SF1">
    <property type="entry name" value="INTEGRAL MEMBRANE PROTEIN"/>
    <property type="match status" value="1"/>
</dbReference>
<evidence type="ECO:0000313" key="2">
    <source>
        <dbReference type="EMBL" id="KAG7055836.1"/>
    </source>
</evidence>
<dbReference type="InterPro" id="IPR053018">
    <property type="entry name" value="Elsinochrome_Biosynth-Asso"/>
</dbReference>
<sequence length="711" mass="79457">MASPFSHIDHQNDEALVSICDRSCLDVPGKLEPNPDVGGVGVMIGFLGTAWLVVFLICIRYCFTFDPHIDPFEDRQRNHMQKEGRKHVWRPNIVDVQATNMFSHIRRRLGQHTGWNLAMTKVLLNLCDMQLLTGLGILLSSFVGQSCYVSAYHWQIICYLAWFSAVTHAACLTALRTYLYEHPTERNCRLAFMVIFLAGLVTALMPTSYFNWMWSNEPLYTEGTASVPSSNVRCLFKRRIAQTLWDQRACEGPVGMHDHLRQPAADGYFCNVVYVTPDFPSEQMIDLSITSTTAHQTVIVSLIILILGSVSRILKMFRVTTEVARNKFRERLGDWAIRFLQVTTTGCKKFGTTPLRGIILNILRPLDLGISAYLVVKVYSDVLSSELADLIWLIMSSTWGTIRLLRARTSGNVSDSENAWGFGQVLPVFLLLGPVTAVLVSFLSATMAQKSTSVSEEDVEQLKSLARLLILRQQELAATQRPSPDVLCLTSSFVREIVAKVPDVRIREALLSSALCQQRIETVSWEGIQLSSPGGMDFEAGATMAHSSQSTRSCDAERKVLSRLNQDIVLQGDPVDFRASLHVYASTSRWVTLIFWSIWIQIFSTGVLCLVALSKWKMEKPVSLSELLVPSIPTQLVNSFVGILLGIYVDDERISKLLLSIFSIPLWGLACWGILVPWTGIWRAAKAVMPAPLILVAVCFVGHGFYVAVIQ</sequence>
<feature type="transmembrane region" description="Helical" evidence="1">
    <location>
        <begin position="425"/>
        <end position="445"/>
    </location>
</feature>
<dbReference type="Proteomes" id="UP000699042">
    <property type="component" value="Unassembled WGS sequence"/>
</dbReference>
<accession>A0A9P7REH4</accession>
<dbReference type="PANTHER" id="PTHR37577">
    <property type="entry name" value="INTEGRAL MEMBRANE PROTEIN"/>
    <property type="match status" value="1"/>
</dbReference>
<evidence type="ECO:0008006" key="4">
    <source>
        <dbReference type="Google" id="ProtNLM"/>
    </source>
</evidence>
<keyword evidence="1" id="KW-0472">Membrane</keyword>
<gene>
    <name evidence="2" type="ORF">JMJ77_008287</name>
</gene>
<name>A0A9P7REH4_9PEZI</name>
<feature type="transmembrane region" description="Helical" evidence="1">
    <location>
        <begin position="190"/>
        <end position="210"/>
    </location>
</feature>
<feature type="transmembrane region" description="Helical" evidence="1">
    <location>
        <begin position="590"/>
        <end position="613"/>
    </location>
</feature>
<feature type="transmembrane region" description="Helical" evidence="1">
    <location>
        <begin position="122"/>
        <end position="142"/>
    </location>
</feature>
<reference evidence="2" key="1">
    <citation type="submission" date="2021-05" db="EMBL/GenBank/DDBJ databases">
        <title>Comparative genomics of three Colletotrichum scovillei strains and genetic complementation revealed genes involved fungal growth and virulence on chili pepper.</title>
        <authorList>
            <person name="Hsieh D.-K."/>
            <person name="Chuang S.-C."/>
            <person name="Chen C.-Y."/>
            <person name="Chao Y.-T."/>
            <person name="Lu M.-Y.J."/>
            <person name="Lee M.-H."/>
            <person name="Shih M.-C."/>
        </authorList>
    </citation>
    <scope>NUCLEOTIDE SEQUENCE</scope>
    <source>
        <strain evidence="2">Coll-153</strain>
    </source>
</reference>
<keyword evidence="3" id="KW-1185">Reference proteome</keyword>
<protein>
    <recommendedName>
        <fullName evidence="4">Transmembrane protein</fullName>
    </recommendedName>
</protein>
<proteinExistence type="predicted"/>
<organism evidence="2 3">
    <name type="scientific">Colletotrichum scovillei</name>
    <dbReference type="NCBI Taxonomy" id="1209932"/>
    <lineage>
        <taxon>Eukaryota</taxon>
        <taxon>Fungi</taxon>
        <taxon>Dikarya</taxon>
        <taxon>Ascomycota</taxon>
        <taxon>Pezizomycotina</taxon>
        <taxon>Sordariomycetes</taxon>
        <taxon>Hypocreomycetidae</taxon>
        <taxon>Glomerellales</taxon>
        <taxon>Glomerellaceae</taxon>
        <taxon>Colletotrichum</taxon>
        <taxon>Colletotrichum acutatum species complex</taxon>
    </lineage>
</organism>
<evidence type="ECO:0000256" key="1">
    <source>
        <dbReference type="SAM" id="Phobius"/>
    </source>
</evidence>